<keyword evidence="1" id="KW-0175">Coiled coil</keyword>
<name>C7ZJW5_FUSV7</name>
<reference evidence="3 4" key="1">
    <citation type="journal article" date="2009" name="PLoS Genet.">
        <title>The genome of Nectria haematococca: contribution of supernumerary chromosomes to gene expansion.</title>
        <authorList>
            <person name="Coleman J.J."/>
            <person name="Rounsley S.D."/>
            <person name="Rodriguez-Carres M."/>
            <person name="Kuo A."/>
            <person name="Wasmann C.C."/>
            <person name="Grimwood J."/>
            <person name="Schmutz J."/>
            <person name="Taga M."/>
            <person name="White G.J."/>
            <person name="Zhou S."/>
            <person name="Schwartz D.C."/>
            <person name="Freitag M."/>
            <person name="Ma L.J."/>
            <person name="Danchin E.G."/>
            <person name="Henrissat B."/>
            <person name="Coutinho P.M."/>
            <person name="Nelson D.R."/>
            <person name="Straney D."/>
            <person name="Napoli C.A."/>
            <person name="Barker B.M."/>
            <person name="Gribskov M."/>
            <person name="Rep M."/>
            <person name="Kroken S."/>
            <person name="Molnar I."/>
            <person name="Rensing C."/>
            <person name="Kennell J.C."/>
            <person name="Zamora J."/>
            <person name="Farman M.L."/>
            <person name="Selker E.U."/>
            <person name="Salamov A."/>
            <person name="Shapiro H."/>
            <person name="Pangilinan J."/>
            <person name="Lindquist E."/>
            <person name="Lamers C."/>
            <person name="Grigoriev I.V."/>
            <person name="Geiser D.M."/>
            <person name="Covert S.F."/>
            <person name="Temporini E."/>
            <person name="Vanetten H.D."/>
        </authorList>
    </citation>
    <scope>NUCLEOTIDE SEQUENCE [LARGE SCALE GENOMIC DNA]</scope>
    <source>
        <strain evidence="4">ATCC MYA-4622 / CBS 123669 / FGSC 9596 / NRRL 45880 / 77-13-4</strain>
    </source>
</reference>
<feature type="compositionally biased region" description="Basic and acidic residues" evidence="2">
    <location>
        <begin position="119"/>
        <end position="134"/>
    </location>
</feature>
<dbReference type="GeneID" id="9676172"/>
<accession>C7ZJW5</accession>
<evidence type="ECO:0000256" key="2">
    <source>
        <dbReference type="SAM" id="MobiDB-lite"/>
    </source>
</evidence>
<dbReference type="InParanoid" id="C7ZJW5"/>
<protein>
    <submittedName>
        <fullName evidence="3">Uncharacterized protein</fullName>
    </submittedName>
</protein>
<dbReference type="OrthoDB" id="10610244at2759"/>
<organism evidence="3 4">
    <name type="scientific">Fusarium vanettenii (strain ATCC MYA-4622 / CBS 123669 / FGSC 9596 / NRRL 45880 / 77-13-4)</name>
    <name type="common">Fusarium solani subsp. pisi</name>
    <dbReference type="NCBI Taxonomy" id="660122"/>
    <lineage>
        <taxon>Eukaryota</taxon>
        <taxon>Fungi</taxon>
        <taxon>Dikarya</taxon>
        <taxon>Ascomycota</taxon>
        <taxon>Pezizomycotina</taxon>
        <taxon>Sordariomycetes</taxon>
        <taxon>Hypocreomycetidae</taxon>
        <taxon>Hypocreales</taxon>
        <taxon>Nectriaceae</taxon>
        <taxon>Fusarium</taxon>
        <taxon>Fusarium solani species complex</taxon>
        <taxon>Fusarium vanettenii</taxon>
    </lineage>
</organism>
<sequence>MSKSPDNPTEPRAIPKATLVMADLSDEEPIMIPKTPKGSIRGKRAASAAPGTATPSVPKRSKNSVTSSSSKTFSSDTRTNSTLSRRTRSADVMRQSLPPPDRVSPKKSSKTPKGPTKADGIKSVEKPDAAKELEAADQSQDADETDPNQATSTIMGPESSEMADKANDTNKANNAKALETPSADMVDGANPLKDGGIQRKITLPMPDPADATSGLHQLNDEILAGLGQYKAICEDFSAKIDVEKAAKEEEKWAGTLHKLNDQLRVQARQTSEAKEVELASNQDIETKARHFAMVQEALRNLEALAETPYQIPWSLDVGQANYKKAEQAYAEARKKAHGDTELLEQLAQRERETTNAISEARANHLEAKMALDEGLKTREMIGSACEFTENISAVISLGIDDIKELGDSFPGLIETAKRMAKEKDG</sequence>
<evidence type="ECO:0000313" key="3">
    <source>
        <dbReference type="EMBL" id="EEU35663.1"/>
    </source>
</evidence>
<evidence type="ECO:0000256" key="1">
    <source>
        <dbReference type="SAM" id="Coils"/>
    </source>
</evidence>
<dbReference type="AlphaFoldDB" id="C7ZJW5"/>
<keyword evidence="4" id="KW-1185">Reference proteome</keyword>
<feature type="compositionally biased region" description="Low complexity" evidence="2">
    <location>
        <begin position="45"/>
        <end position="56"/>
    </location>
</feature>
<feature type="compositionally biased region" description="Low complexity" evidence="2">
    <location>
        <begin position="63"/>
        <end position="84"/>
    </location>
</feature>
<dbReference type="HOGENOM" id="CLU_645716_0_0_1"/>
<evidence type="ECO:0000313" key="4">
    <source>
        <dbReference type="Proteomes" id="UP000005206"/>
    </source>
</evidence>
<gene>
    <name evidence="3" type="ORF">NECHADRAFT_87958</name>
</gene>
<dbReference type="Proteomes" id="UP000005206">
    <property type="component" value="Chromosome 13"/>
</dbReference>
<feature type="coiled-coil region" evidence="1">
    <location>
        <begin position="315"/>
        <end position="363"/>
    </location>
</feature>
<feature type="region of interest" description="Disordered" evidence="2">
    <location>
        <begin position="21"/>
        <end position="195"/>
    </location>
</feature>
<dbReference type="EMBL" id="GG698936">
    <property type="protein sequence ID" value="EEU35663.1"/>
    <property type="molecule type" value="Genomic_DNA"/>
</dbReference>
<proteinExistence type="predicted"/>
<dbReference type="VEuPathDB" id="FungiDB:NECHADRAFT_87958"/>
<dbReference type="RefSeq" id="XP_003041376.1">
    <property type="nucleotide sequence ID" value="XM_003041330.1"/>
</dbReference>
<dbReference type="KEGG" id="nhe:NECHADRAFT_87958"/>